<feature type="region of interest" description="Disordered" evidence="1">
    <location>
        <begin position="139"/>
        <end position="305"/>
    </location>
</feature>
<protein>
    <submittedName>
        <fullName evidence="2">Uncharacterized protein</fullName>
    </submittedName>
</protein>
<evidence type="ECO:0000313" key="3">
    <source>
        <dbReference type="Proteomes" id="UP000322245"/>
    </source>
</evidence>
<feature type="compositionally biased region" description="Polar residues" evidence="1">
    <location>
        <begin position="225"/>
        <end position="238"/>
    </location>
</feature>
<feature type="region of interest" description="Disordered" evidence="1">
    <location>
        <begin position="529"/>
        <end position="658"/>
    </location>
</feature>
<reference evidence="2 3" key="1">
    <citation type="submission" date="2017-05" db="EMBL/GenBank/DDBJ databases">
        <title>The Genome Sequence of Tsuchiyaea wingfieldii DSM 27421.</title>
        <authorList>
            <person name="Cuomo C."/>
            <person name="Passer A."/>
            <person name="Billmyre B."/>
            <person name="Heitman J."/>
        </authorList>
    </citation>
    <scope>NUCLEOTIDE SEQUENCE [LARGE SCALE GENOMIC DNA]</scope>
    <source>
        <strain evidence="2 3">DSM 27421</strain>
    </source>
</reference>
<sequence>MPAASPVEKVERQLAHLASLSFFLSSASSPLPSAGVPPLLAHLIHLESAHEPAGDIPTQITPSVMLATESVRPAYGPAGGSSSSSRGASGAHGSNWDEQIVPTLRNRLESESAYLTKRLSSTHFDDAAAAGLGMGNVNYESSSNHHYQPQAHPQSRPKQYPSASGAIPRSSRHPPASAETYAPAPVGSQAHQRGSPQGSPHIPSQRAGSPATTSASRIPTRPRSKSQLSSRPSLNRGGSSPVPRMPSPSGIPVAANSRSRSPQPRDPRYEGGLSRGYSSRLPDIGRERKPSGRGSPNFDGGRVTEGFIKNELPPFKMQAEDALRIAQRGHEIPEMEQWKESWHSREAEDVEEPRHGFSEDGHGGYAEPRKRAVTMKGQGGYGDSNGLGIGQPSNRGQAGTPKYRVGSSRPANISTPNNHFAGPRSASMNIHSGSSPHTPSSAQTLPSSKSRLGLAAHMIPPESSYTPPKNANWDEVVLPTVAKRLGMGDEKGSPNPGELGEEDYAVEWDRDGLPIRWAKRKIVRKQALTEQAENMSTPNKPMFVPTFEVSPDNPFRPPSTNFAQHSDSIELGALRGSQQHVEQPSPSKAGFQSQPGPTRKQSLLRKVSSQHMSHSASQRSLRTQNQAGRNDTFGGPSQWGAPQAPPPTPGTTNRITDAIYEKHLGSMERFNNAQVERNNKVGGDGSGVPPVPSKDDGKHGKGCGCVVM</sequence>
<accession>A0A5D3B2G2</accession>
<keyword evidence="3" id="KW-1185">Reference proteome</keyword>
<evidence type="ECO:0000313" key="2">
    <source>
        <dbReference type="EMBL" id="TYJ56396.1"/>
    </source>
</evidence>
<feature type="compositionally biased region" description="Low complexity" evidence="1">
    <location>
        <begin position="74"/>
        <end position="94"/>
    </location>
</feature>
<comment type="caution">
    <text evidence="2">The sequence shown here is derived from an EMBL/GenBank/DDBJ whole genome shotgun (WGS) entry which is preliminary data.</text>
</comment>
<feature type="compositionally biased region" description="Polar residues" evidence="1">
    <location>
        <begin position="409"/>
        <end position="418"/>
    </location>
</feature>
<feature type="region of interest" description="Disordered" evidence="1">
    <location>
        <begin position="334"/>
        <end position="449"/>
    </location>
</feature>
<feature type="compositionally biased region" description="Basic and acidic residues" evidence="1">
    <location>
        <begin position="334"/>
        <end position="370"/>
    </location>
</feature>
<proteinExistence type="predicted"/>
<gene>
    <name evidence="2" type="ORF">B9479_002944</name>
</gene>
<dbReference type="AlphaFoldDB" id="A0A5D3B2G2"/>
<feature type="region of interest" description="Disordered" evidence="1">
    <location>
        <begin position="677"/>
        <end position="708"/>
    </location>
</feature>
<dbReference type="EMBL" id="NIDF01000025">
    <property type="protein sequence ID" value="TYJ56396.1"/>
    <property type="molecule type" value="Genomic_DNA"/>
</dbReference>
<evidence type="ECO:0000256" key="1">
    <source>
        <dbReference type="SAM" id="MobiDB-lite"/>
    </source>
</evidence>
<feature type="compositionally biased region" description="Polar residues" evidence="1">
    <location>
        <begin position="189"/>
        <end position="198"/>
    </location>
</feature>
<feature type="compositionally biased region" description="Polar residues" evidence="1">
    <location>
        <begin position="139"/>
        <end position="157"/>
    </location>
</feature>
<feature type="compositionally biased region" description="Polar residues" evidence="1">
    <location>
        <begin position="529"/>
        <end position="539"/>
    </location>
</feature>
<feature type="compositionally biased region" description="Polar residues" evidence="1">
    <location>
        <begin position="206"/>
        <end position="217"/>
    </location>
</feature>
<organism evidence="2 3">
    <name type="scientific">Cryptococcus floricola</name>
    <dbReference type="NCBI Taxonomy" id="2591691"/>
    <lineage>
        <taxon>Eukaryota</taxon>
        <taxon>Fungi</taxon>
        <taxon>Dikarya</taxon>
        <taxon>Basidiomycota</taxon>
        <taxon>Agaricomycotina</taxon>
        <taxon>Tremellomycetes</taxon>
        <taxon>Tremellales</taxon>
        <taxon>Cryptococcaceae</taxon>
        <taxon>Cryptococcus</taxon>
    </lineage>
</organism>
<feature type="compositionally biased region" description="Polar residues" evidence="1">
    <location>
        <begin position="576"/>
        <end position="629"/>
    </location>
</feature>
<dbReference type="Proteomes" id="UP000322245">
    <property type="component" value="Unassembled WGS sequence"/>
</dbReference>
<feature type="region of interest" description="Disordered" evidence="1">
    <location>
        <begin position="72"/>
        <end position="98"/>
    </location>
</feature>
<name>A0A5D3B2G2_9TREE</name>
<feature type="compositionally biased region" description="Polar residues" evidence="1">
    <location>
        <begin position="426"/>
        <end position="449"/>
    </location>
</feature>
<feature type="compositionally biased region" description="Gly residues" evidence="1">
    <location>
        <begin position="377"/>
        <end position="389"/>
    </location>
</feature>